<evidence type="ECO:0000313" key="1">
    <source>
        <dbReference type="EMBL" id="EDR34042.1"/>
    </source>
</evidence>
<proteinExistence type="predicted"/>
<evidence type="ECO:0000313" key="2">
    <source>
        <dbReference type="Proteomes" id="UP000004430"/>
    </source>
</evidence>
<dbReference type="Proteomes" id="UP000004430">
    <property type="component" value="Unassembled WGS sequence"/>
</dbReference>
<comment type="caution">
    <text evidence="1">The sequence shown here is derived from an EMBL/GenBank/DDBJ whole genome shotgun (WGS) entry which is preliminary data.</text>
</comment>
<sequence>MCKIQSKLGRYEAQKESMKHNNGEQIDKCSPFFYALAKRLGCS</sequence>
<accession>A0AAV3BJ96</accession>
<name>A0AAV3BJ96_YERPE</name>
<gene>
    <name evidence="1" type="ORF">YPIP275_4173</name>
</gene>
<reference evidence="1 2" key="2">
    <citation type="submission" date="2010-03" db="EMBL/GenBank/DDBJ databases">
        <authorList>
            <person name="Payne S.H."/>
            <person name="Sutton G.G."/>
        </authorList>
    </citation>
    <scope>NUCLEOTIDE SEQUENCE [LARGE SCALE GENOMIC DNA]</scope>
    <source>
        <strain evidence="1 2">IP275</strain>
    </source>
</reference>
<reference evidence="1 2" key="1">
    <citation type="submission" date="2008-01" db="EMBL/GenBank/DDBJ databases">
        <title>Yersinia pestis Strain IP275 project at JCVI/TIGR.</title>
        <authorList>
            <person name="Ravel J."/>
            <person name="Eppinger M."/>
            <person name="Fricke W.F."/>
            <person name="Rosovitz M."/>
            <person name="Lindler L.E."/>
            <person name="Bearden S."/>
            <person name="Shriefer M."/>
        </authorList>
    </citation>
    <scope>NUCLEOTIDE SEQUENCE [LARGE SCALE GENOMIC DNA]</scope>
    <source>
        <strain evidence="1 2">IP275</strain>
    </source>
</reference>
<dbReference type="AlphaFoldDB" id="A0AAV3BJ96"/>
<protein>
    <submittedName>
        <fullName evidence="1">Uncharacterized protein</fullName>
    </submittedName>
</protein>
<organism evidence="1 2">
    <name type="scientific">Yersinia pestis biovar Orientalis str. IP275</name>
    <dbReference type="NCBI Taxonomy" id="373665"/>
    <lineage>
        <taxon>Bacteria</taxon>
        <taxon>Pseudomonadati</taxon>
        <taxon>Pseudomonadota</taxon>
        <taxon>Gammaproteobacteria</taxon>
        <taxon>Enterobacterales</taxon>
        <taxon>Yersiniaceae</taxon>
        <taxon>Yersinia</taxon>
    </lineage>
</organism>
<dbReference type="EMBL" id="AAOS02000004">
    <property type="protein sequence ID" value="EDR34042.1"/>
    <property type="molecule type" value="Genomic_DNA"/>
</dbReference>